<dbReference type="RefSeq" id="WP_036675057.1">
    <property type="nucleotide sequence ID" value="NZ_JNVM01000001.1"/>
</dbReference>
<dbReference type="SUPFAM" id="SSF55961">
    <property type="entry name" value="Bet v1-like"/>
    <property type="match status" value="1"/>
</dbReference>
<feature type="domain" description="Activator of Hsp90 ATPase homologue 1/2-like C-terminal" evidence="2">
    <location>
        <begin position="87"/>
        <end position="196"/>
    </location>
</feature>
<evidence type="ECO:0000256" key="1">
    <source>
        <dbReference type="ARBA" id="ARBA00006817"/>
    </source>
</evidence>
<dbReference type="eggNOG" id="COG3832">
    <property type="taxonomic scope" value="Bacteria"/>
</dbReference>
<dbReference type="Proteomes" id="UP000028123">
    <property type="component" value="Unassembled WGS sequence"/>
</dbReference>
<dbReference type="InterPro" id="IPR013538">
    <property type="entry name" value="ASHA1/2-like_C"/>
</dbReference>
<name>A0A081PB13_9BACL</name>
<reference evidence="3 4" key="1">
    <citation type="submission" date="2014-06" db="EMBL/GenBank/DDBJ databases">
        <title>Draft genome sequence of Paenibacillus sp. MSt1.</title>
        <authorList>
            <person name="Aw Y.K."/>
            <person name="Ong K.S."/>
            <person name="Gan H.M."/>
            <person name="Lee S.M."/>
        </authorList>
    </citation>
    <scope>NUCLEOTIDE SEQUENCE [LARGE SCALE GENOMIC DNA]</scope>
    <source>
        <strain evidence="3 4">MSt1</strain>
    </source>
</reference>
<dbReference type="Pfam" id="PF08327">
    <property type="entry name" value="AHSA1"/>
    <property type="match status" value="1"/>
</dbReference>
<dbReference type="InterPro" id="IPR023393">
    <property type="entry name" value="START-like_dom_sf"/>
</dbReference>
<accession>A0A081PB13</accession>
<comment type="caution">
    <text evidence="3">The sequence shown here is derived from an EMBL/GenBank/DDBJ whole genome shotgun (WGS) entry which is preliminary data.</text>
</comment>
<sequence>MTTPISKQALPDETGHTWEEWLIILQKTVDQAWSYEDIVNYLRDEHDVDPRWGEIIAAAFEQKRGRKPAGLTASAGFQIGVRRTLPVSQERAWELLTAPEGLRLWLGALPSLPQQGEAYLTEDGTSGQLRVLKPLSQLRMTWQPQDWEHASTVQIRLLPASSGKTTISFHQEKLEDAFRREEMKHRWEQVIAKLEERI</sequence>
<evidence type="ECO:0000313" key="4">
    <source>
        <dbReference type="Proteomes" id="UP000028123"/>
    </source>
</evidence>
<keyword evidence="4" id="KW-1185">Reference proteome</keyword>
<dbReference type="OrthoDB" id="4549061at2"/>
<evidence type="ECO:0000313" key="3">
    <source>
        <dbReference type="EMBL" id="KEQ27886.1"/>
    </source>
</evidence>
<dbReference type="CDD" id="cd07814">
    <property type="entry name" value="SRPBCC_CalC_Aha1-like"/>
    <property type="match status" value="1"/>
</dbReference>
<protein>
    <recommendedName>
        <fullName evidence="2">Activator of Hsp90 ATPase homologue 1/2-like C-terminal domain-containing protein</fullName>
    </recommendedName>
</protein>
<organism evidence="3 4">
    <name type="scientific">Paenibacillus tyrfis</name>
    <dbReference type="NCBI Taxonomy" id="1501230"/>
    <lineage>
        <taxon>Bacteria</taxon>
        <taxon>Bacillati</taxon>
        <taxon>Bacillota</taxon>
        <taxon>Bacilli</taxon>
        <taxon>Bacillales</taxon>
        <taxon>Paenibacillaceae</taxon>
        <taxon>Paenibacillus</taxon>
    </lineage>
</organism>
<proteinExistence type="inferred from homology"/>
<dbReference type="EMBL" id="JNVM01000001">
    <property type="protein sequence ID" value="KEQ27886.1"/>
    <property type="molecule type" value="Genomic_DNA"/>
</dbReference>
<evidence type="ECO:0000259" key="2">
    <source>
        <dbReference type="Pfam" id="PF08327"/>
    </source>
</evidence>
<dbReference type="AlphaFoldDB" id="A0A081PB13"/>
<dbReference type="Gene3D" id="3.30.530.20">
    <property type="match status" value="1"/>
</dbReference>
<comment type="similarity">
    <text evidence="1">Belongs to the AHA1 family.</text>
</comment>
<gene>
    <name evidence="3" type="ORF">ET33_00210</name>
</gene>